<protein>
    <submittedName>
        <fullName evidence="1">Uncharacterized protein</fullName>
    </submittedName>
</protein>
<proteinExistence type="predicted"/>
<name>A0A1Q5U6V7_9GAMM</name>
<dbReference type="Proteomes" id="UP000186277">
    <property type="component" value="Unassembled WGS sequence"/>
</dbReference>
<dbReference type="AlphaFoldDB" id="A0A1Q5U6V7"/>
<gene>
    <name evidence="1" type="ORF">Xentx_00918</name>
</gene>
<accession>A0A1Q5U6V7</accession>
<organism evidence="1 2">
    <name type="scientific">Xenorhabdus thuongxuanensis</name>
    <dbReference type="NCBI Taxonomy" id="1873484"/>
    <lineage>
        <taxon>Bacteria</taxon>
        <taxon>Pseudomonadati</taxon>
        <taxon>Pseudomonadota</taxon>
        <taxon>Gammaproteobacteria</taxon>
        <taxon>Enterobacterales</taxon>
        <taxon>Morganellaceae</taxon>
        <taxon>Xenorhabdus</taxon>
    </lineage>
</organism>
<keyword evidence="2" id="KW-1185">Reference proteome</keyword>
<dbReference type="EMBL" id="MKGR01000004">
    <property type="protein sequence ID" value="OKP08219.1"/>
    <property type="molecule type" value="Genomic_DNA"/>
</dbReference>
<reference evidence="1 2" key="1">
    <citation type="submission" date="2016-09" db="EMBL/GenBank/DDBJ databases">
        <title>Xenorhabdus thuongxuanensis sp. nov. and Xenorhabdus eapokensis sp. nov., isolated from Steinernema species.</title>
        <authorList>
            <person name="Kaempfer P."/>
            <person name="Tobias N.J."/>
            <person name="Phan Ke L."/>
            <person name="Bode H.B."/>
            <person name="Glaeser S.P."/>
        </authorList>
    </citation>
    <scope>NUCLEOTIDE SEQUENCE [LARGE SCALE GENOMIC DNA]</scope>
    <source>
        <strain evidence="1 2">30TX1</strain>
    </source>
</reference>
<evidence type="ECO:0000313" key="2">
    <source>
        <dbReference type="Proteomes" id="UP000186277"/>
    </source>
</evidence>
<sequence>MLDYRIIDMKTDQKSLPTSDLNYLIQKLFKVSHG</sequence>
<evidence type="ECO:0000313" key="1">
    <source>
        <dbReference type="EMBL" id="OKP08219.1"/>
    </source>
</evidence>
<comment type="caution">
    <text evidence="1">The sequence shown here is derived from an EMBL/GenBank/DDBJ whole genome shotgun (WGS) entry which is preliminary data.</text>
</comment>